<sequence>MSRKSSRPNNQNLYRVAWFDGTGRIAVGASAIAPFLSPRAITGQAALASLREWLTNAKRLNGADKKAARLPRAGRQAASWLEGVEELPGWRPLATGGG</sequence>
<organism evidence="1 2">
    <name type="scientific">Laodelphax striatellus</name>
    <name type="common">Small brown planthopper</name>
    <name type="synonym">Delphax striatella</name>
    <dbReference type="NCBI Taxonomy" id="195883"/>
    <lineage>
        <taxon>Eukaryota</taxon>
        <taxon>Metazoa</taxon>
        <taxon>Ecdysozoa</taxon>
        <taxon>Arthropoda</taxon>
        <taxon>Hexapoda</taxon>
        <taxon>Insecta</taxon>
        <taxon>Pterygota</taxon>
        <taxon>Neoptera</taxon>
        <taxon>Paraneoptera</taxon>
        <taxon>Hemiptera</taxon>
        <taxon>Auchenorrhyncha</taxon>
        <taxon>Fulgoroidea</taxon>
        <taxon>Delphacidae</taxon>
        <taxon>Criomorphinae</taxon>
        <taxon>Laodelphax</taxon>
    </lineage>
</organism>
<reference evidence="1 2" key="1">
    <citation type="journal article" date="2017" name="Gigascience">
        <title>Genome sequence of the small brown planthopper, Laodelphax striatellus.</title>
        <authorList>
            <person name="Zhu J."/>
            <person name="Jiang F."/>
            <person name="Wang X."/>
            <person name="Yang P."/>
            <person name="Bao Y."/>
            <person name="Zhao W."/>
            <person name="Wang W."/>
            <person name="Lu H."/>
            <person name="Wang Q."/>
            <person name="Cui N."/>
            <person name="Li J."/>
            <person name="Chen X."/>
            <person name="Luo L."/>
            <person name="Yu J."/>
            <person name="Kang L."/>
            <person name="Cui F."/>
        </authorList>
    </citation>
    <scope>NUCLEOTIDE SEQUENCE [LARGE SCALE GENOMIC DNA]</scope>
    <source>
        <strain evidence="1">Lst14</strain>
    </source>
</reference>
<evidence type="ECO:0000313" key="2">
    <source>
        <dbReference type="Proteomes" id="UP000291343"/>
    </source>
</evidence>
<dbReference type="InParanoid" id="A0A482WID4"/>
<comment type="caution">
    <text evidence="1">The sequence shown here is derived from an EMBL/GenBank/DDBJ whole genome shotgun (WGS) entry which is preliminary data.</text>
</comment>
<keyword evidence="2" id="KW-1185">Reference proteome</keyword>
<proteinExistence type="predicted"/>
<protein>
    <submittedName>
        <fullName evidence="1">Uncharacterized protein</fullName>
    </submittedName>
</protein>
<name>A0A482WID4_LAOST</name>
<dbReference type="AlphaFoldDB" id="A0A482WID4"/>
<gene>
    <name evidence="1" type="ORF">LSTR_LSTR007583</name>
</gene>
<dbReference type="EMBL" id="QKKF02035262">
    <property type="protein sequence ID" value="RZF33022.1"/>
    <property type="molecule type" value="Genomic_DNA"/>
</dbReference>
<dbReference type="Proteomes" id="UP000291343">
    <property type="component" value="Unassembled WGS sequence"/>
</dbReference>
<accession>A0A482WID4</accession>
<evidence type="ECO:0000313" key="1">
    <source>
        <dbReference type="EMBL" id="RZF33022.1"/>
    </source>
</evidence>